<keyword evidence="3" id="KW-1185">Reference proteome</keyword>
<dbReference type="Proteomes" id="UP001228504">
    <property type="component" value="Unassembled WGS sequence"/>
</dbReference>
<keyword evidence="1" id="KW-1133">Transmembrane helix</keyword>
<sequence length="146" mass="16689">MMMTVTFPIISLVGGTLFLTFKLVEVIMSVDISTFNIFIISIIGVFIIFICDLISKQLVGVLAPIVFANKYKDENLNEKEMIKIIEKSQNKLNIITFLLMFIISCLLYMSIMKIIAVDFTLGFLIIISALNLLSYKIFFRRSKLIE</sequence>
<feature type="transmembrane region" description="Helical" evidence="1">
    <location>
        <begin position="121"/>
        <end position="139"/>
    </location>
</feature>
<accession>A0ABT9UQ62</accession>
<feature type="transmembrane region" description="Helical" evidence="1">
    <location>
        <begin position="92"/>
        <end position="115"/>
    </location>
</feature>
<keyword evidence="1" id="KW-0812">Transmembrane</keyword>
<dbReference type="EMBL" id="JAUSUF010000001">
    <property type="protein sequence ID" value="MDQ0148773.1"/>
    <property type="molecule type" value="Genomic_DNA"/>
</dbReference>
<evidence type="ECO:0000313" key="2">
    <source>
        <dbReference type="EMBL" id="MDQ0148773.1"/>
    </source>
</evidence>
<keyword evidence="1" id="KW-0472">Membrane</keyword>
<protein>
    <submittedName>
        <fullName evidence="2">Uncharacterized protein</fullName>
    </submittedName>
</protein>
<reference evidence="2 3" key="1">
    <citation type="submission" date="2023-07" db="EMBL/GenBank/DDBJ databases">
        <title>Genomic Encyclopedia of Type Strains, Phase IV (KMG-IV): sequencing the most valuable type-strain genomes for metagenomic binning, comparative biology and taxonomic classification.</title>
        <authorList>
            <person name="Goeker M."/>
        </authorList>
    </citation>
    <scope>NUCLEOTIDE SEQUENCE [LARGE SCALE GENOMIC DNA]</scope>
    <source>
        <strain evidence="2 3">DSM 20694</strain>
    </source>
</reference>
<evidence type="ECO:0000313" key="3">
    <source>
        <dbReference type="Proteomes" id="UP001228504"/>
    </source>
</evidence>
<name>A0ABT9UQ62_9FIRM</name>
<organism evidence="2 3">
    <name type="scientific">Eubacterium multiforme</name>
    <dbReference type="NCBI Taxonomy" id="83339"/>
    <lineage>
        <taxon>Bacteria</taxon>
        <taxon>Bacillati</taxon>
        <taxon>Bacillota</taxon>
        <taxon>Clostridia</taxon>
        <taxon>Eubacteriales</taxon>
        <taxon>Eubacteriaceae</taxon>
        <taxon>Eubacterium</taxon>
    </lineage>
</organism>
<evidence type="ECO:0000256" key="1">
    <source>
        <dbReference type="SAM" id="Phobius"/>
    </source>
</evidence>
<feature type="transmembrane region" description="Helical" evidence="1">
    <location>
        <begin position="34"/>
        <end position="54"/>
    </location>
</feature>
<proteinExistence type="predicted"/>
<gene>
    <name evidence="2" type="ORF">J2S18_000690</name>
</gene>
<comment type="caution">
    <text evidence="2">The sequence shown here is derived from an EMBL/GenBank/DDBJ whole genome shotgun (WGS) entry which is preliminary data.</text>
</comment>